<protein>
    <recommendedName>
        <fullName evidence="4">Cytosolic iron-sulfur assembly component 2A</fullName>
    </recommendedName>
    <alternativeName>
        <fullName evidence="5">MIP18 family protein FAM96A</fullName>
    </alternativeName>
</protein>
<evidence type="ECO:0000256" key="7">
    <source>
        <dbReference type="SAM" id="SignalP"/>
    </source>
</evidence>
<comment type="caution">
    <text evidence="8">The sequence shown here is derived from an EMBL/GenBank/DDBJ whole genome shotgun (WGS) entry which is preliminary data.</text>
</comment>
<dbReference type="GO" id="GO:0007059">
    <property type="term" value="P:chromosome segregation"/>
    <property type="evidence" value="ECO:0007669"/>
    <property type="project" value="UniProtKB-KW"/>
</dbReference>
<dbReference type="PANTHER" id="PTHR12377:SF2">
    <property type="entry name" value="CYTOSOLIC IRON-SULFUR ASSEMBLY COMPONENT 2A"/>
    <property type="match status" value="1"/>
</dbReference>
<feature type="non-terminal residue" evidence="8">
    <location>
        <position position="1"/>
    </location>
</feature>
<keyword evidence="9" id="KW-1185">Reference proteome</keyword>
<dbReference type="GO" id="GO:0051604">
    <property type="term" value="P:protein maturation"/>
    <property type="evidence" value="ECO:0007669"/>
    <property type="project" value="InterPro"/>
</dbReference>
<dbReference type="InterPro" id="IPR039796">
    <property type="entry name" value="MIP18"/>
</dbReference>
<sequence length="432" mass="50069">RQGWRSVRMKRVSGLLSWTLSRVLGLSGLFERGADRQPRIMEEKALEVYDLIRTIRDPEKPNTLEELEVVTESCVEVQEINEEDYLVIIRFTPTVPHCSLATLIGLCLRVKLQRCLPFKHKVRKIAGPFKATAPSLAPSLVPSPGQTTSSDHGSMADIGSLADEDLFMECEEEELEPWQKISDVIEDSEVEDYNSVDETTTVSESQQPVSAPVPIALYASVVKHGAQNSDSAKRTLVRLIVEDNPQIKRRRRYNMPDDQELPPYVSPSERRRRRLQNMSEEERLAQRNSEAERSRRRRQNMSEEQKLAQRTSAAERKRRRLQNMSEEQRLAQRTSEAERSRRRRQNMSEEQRLAQRTSAAERKRRRLQNMSEEQRLAQRTSEAERSRRRRQKMYEEQSSTSTTSSGRNCLHSENELEIYISEGTHSTEEDSK</sequence>
<comment type="similarity">
    <text evidence="1">Belongs to the MIP18 family.</text>
</comment>
<dbReference type="SUPFAM" id="SSF117916">
    <property type="entry name" value="Fe-S cluster assembly (FSCA) domain-like"/>
    <property type="match status" value="1"/>
</dbReference>
<gene>
    <name evidence="8" type="ORF">QTO34_019794</name>
</gene>
<dbReference type="EMBL" id="JAULJE010000009">
    <property type="protein sequence ID" value="KAK1339120.1"/>
    <property type="molecule type" value="Genomic_DNA"/>
</dbReference>
<feature type="compositionally biased region" description="Basic and acidic residues" evidence="6">
    <location>
        <begin position="326"/>
        <end position="339"/>
    </location>
</feature>
<evidence type="ECO:0000256" key="4">
    <source>
        <dbReference type="ARBA" id="ARBA00074929"/>
    </source>
</evidence>
<dbReference type="Gene3D" id="3.30.300.130">
    <property type="entry name" value="Fe-S cluster assembly (FSCA)"/>
    <property type="match status" value="1"/>
</dbReference>
<feature type="region of interest" description="Disordered" evidence="6">
    <location>
        <begin position="248"/>
        <end position="432"/>
    </location>
</feature>
<evidence type="ECO:0000256" key="3">
    <source>
        <dbReference type="ARBA" id="ARBA00062218"/>
    </source>
</evidence>
<feature type="compositionally biased region" description="Basic and acidic residues" evidence="6">
    <location>
        <begin position="372"/>
        <end position="385"/>
    </location>
</feature>
<evidence type="ECO:0000256" key="6">
    <source>
        <dbReference type="SAM" id="MobiDB-lite"/>
    </source>
</evidence>
<keyword evidence="7" id="KW-0732">Signal</keyword>
<organism evidence="8 9">
    <name type="scientific">Cnephaeus nilssonii</name>
    <name type="common">Northern bat</name>
    <name type="synonym">Eptesicus nilssonii</name>
    <dbReference type="NCBI Taxonomy" id="3371016"/>
    <lineage>
        <taxon>Eukaryota</taxon>
        <taxon>Metazoa</taxon>
        <taxon>Chordata</taxon>
        <taxon>Craniata</taxon>
        <taxon>Vertebrata</taxon>
        <taxon>Euteleostomi</taxon>
        <taxon>Mammalia</taxon>
        <taxon>Eutheria</taxon>
        <taxon>Laurasiatheria</taxon>
        <taxon>Chiroptera</taxon>
        <taxon>Yangochiroptera</taxon>
        <taxon>Vespertilionidae</taxon>
        <taxon>Cnephaeus</taxon>
    </lineage>
</organism>
<evidence type="ECO:0000313" key="8">
    <source>
        <dbReference type="EMBL" id="KAK1339120.1"/>
    </source>
</evidence>
<accession>A0AA40LN34</accession>
<evidence type="ECO:0000256" key="5">
    <source>
        <dbReference type="ARBA" id="ARBA00082916"/>
    </source>
</evidence>
<feature type="compositionally biased region" description="Basic and acidic residues" evidence="6">
    <location>
        <begin position="280"/>
        <end position="293"/>
    </location>
</feature>
<comment type="subunit">
    <text evidence="3">Monomer and homodimer. Component of the CIA complex. Interacts with CIAO1. Interacts with IREB2. Interacts with APAF1.</text>
</comment>
<dbReference type="InterPro" id="IPR034904">
    <property type="entry name" value="FSCA_dom_sf"/>
</dbReference>
<feature type="signal peptide" evidence="7">
    <location>
        <begin position="1"/>
        <end position="25"/>
    </location>
</feature>
<evidence type="ECO:0000256" key="2">
    <source>
        <dbReference type="ARBA" id="ARBA00022829"/>
    </source>
</evidence>
<keyword evidence="2" id="KW-0159">Chromosome partition</keyword>
<dbReference type="FunFam" id="3.30.300.130:FF:000004">
    <property type="entry name" value="cytosolic iron-sulfur assembly component 2A"/>
    <property type="match status" value="1"/>
</dbReference>
<evidence type="ECO:0000256" key="1">
    <source>
        <dbReference type="ARBA" id="ARBA00010381"/>
    </source>
</evidence>
<dbReference type="Proteomes" id="UP001177744">
    <property type="component" value="Unassembled WGS sequence"/>
</dbReference>
<proteinExistence type="inferred from homology"/>
<name>A0AA40LN34_CNENI</name>
<reference evidence="8" key="1">
    <citation type="submission" date="2023-06" db="EMBL/GenBank/DDBJ databases">
        <title>Reference genome for the Northern bat (Eptesicus nilssonii), a most northern bat species.</title>
        <authorList>
            <person name="Laine V.N."/>
            <person name="Pulliainen A.T."/>
            <person name="Lilley T.M."/>
        </authorList>
    </citation>
    <scope>NUCLEOTIDE SEQUENCE</scope>
    <source>
        <strain evidence="8">BLF_Eptnil</strain>
        <tissue evidence="8">Kidney</tissue>
    </source>
</reference>
<feature type="chain" id="PRO_5041349216" description="Cytosolic iron-sulfur assembly component 2A" evidence="7">
    <location>
        <begin position="26"/>
        <end position="432"/>
    </location>
</feature>
<dbReference type="PANTHER" id="PTHR12377">
    <property type="entry name" value="CYTOSOLIC IRON-SULFUR ASSEMBLY COMPONENT 2B-RELATED"/>
    <property type="match status" value="1"/>
</dbReference>
<dbReference type="AlphaFoldDB" id="A0AA40LN34"/>
<evidence type="ECO:0000313" key="9">
    <source>
        <dbReference type="Proteomes" id="UP001177744"/>
    </source>
</evidence>